<protein>
    <submittedName>
        <fullName evidence="1">Uncharacterized protein</fullName>
    </submittedName>
</protein>
<organism evidence="1 2">
    <name type="scientific">Micromonospora thermarum</name>
    <dbReference type="NCBI Taxonomy" id="2720024"/>
    <lineage>
        <taxon>Bacteria</taxon>
        <taxon>Bacillati</taxon>
        <taxon>Actinomycetota</taxon>
        <taxon>Actinomycetes</taxon>
        <taxon>Micromonosporales</taxon>
        <taxon>Micromonosporaceae</taxon>
        <taxon>Micromonospora</taxon>
    </lineage>
</organism>
<name>A0ABX0Z872_9ACTN</name>
<accession>A0ABX0Z872</accession>
<reference evidence="1 2" key="1">
    <citation type="submission" date="2020-03" db="EMBL/GenBank/DDBJ databases">
        <title>WGS of actinomycetes isolated from Thailand.</title>
        <authorList>
            <person name="Thawai C."/>
        </authorList>
    </citation>
    <scope>NUCLEOTIDE SEQUENCE [LARGE SCALE GENOMIC DNA]</scope>
    <source>
        <strain evidence="1 2">HSS6-12</strain>
    </source>
</reference>
<gene>
    <name evidence="1" type="ORF">HCJ94_17215</name>
</gene>
<evidence type="ECO:0000313" key="1">
    <source>
        <dbReference type="EMBL" id="NJP33673.1"/>
    </source>
</evidence>
<comment type="caution">
    <text evidence="1">The sequence shown here is derived from an EMBL/GenBank/DDBJ whole genome shotgun (WGS) entry which is preliminary data.</text>
</comment>
<dbReference type="EMBL" id="JAATEO010000018">
    <property type="protein sequence ID" value="NJP33673.1"/>
    <property type="molecule type" value="Genomic_DNA"/>
</dbReference>
<dbReference type="Proteomes" id="UP000783871">
    <property type="component" value="Unassembled WGS sequence"/>
</dbReference>
<proteinExistence type="predicted"/>
<sequence length="73" mass="8043">MRAAVLQLVHGGWPILVRVDYAALKYGDRVEVAGAQLRRDGTPQGRVWLTVDAQDLPTALVGWVELPHMPGVR</sequence>
<evidence type="ECO:0000313" key="2">
    <source>
        <dbReference type="Proteomes" id="UP000783871"/>
    </source>
</evidence>
<dbReference type="RefSeq" id="WP_168002047.1">
    <property type="nucleotide sequence ID" value="NZ_JAATEO010000018.1"/>
</dbReference>
<keyword evidence="2" id="KW-1185">Reference proteome</keyword>